<dbReference type="AlphaFoldDB" id="A0A512IIS7"/>
<dbReference type="Proteomes" id="UP000321103">
    <property type="component" value="Unassembled WGS sequence"/>
</dbReference>
<evidence type="ECO:0000256" key="1">
    <source>
        <dbReference type="SAM" id="MobiDB-lite"/>
    </source>
</evidence>
<proteinExistence type="predicted"/>
<accession>A0A512IIS7</accession>
<sequence length="427" mass="48129">MLSDVPADDGEGIRYRVTVSPGSVQLSRQDMKRADLREGVPVARGQVRPTAKVEGTGMVPDFPLVNSVESDQEQEEEPEQPRRGVIATWSAKSRANMVRTLATLDYAPLFDGGGVPAMVTLTLPGDWLPVAPTAKAYQALVLKLRKRWETAWGRVNAVWKREFQRRGAPHTHMFVTVPQGTATIIRWGETEPVEVPFRQWLSHTWADIVNHPDPEERRKHILAGTGVDYADGLRATDPQRLAVYFSKHGDAGGAAKEYQNQAPPEWAGQSVGRFWGYWHLDKATTTVDLAPEDFLAASRMMRRHHGAKRLTRRVRRFTPRYDPDTGALLYRRRLNPEETDCTRYRYEYTTEDMSTVEGWSVAGQHRWTTIRSRRRFVGGSGFVTANDGPAFASQLARAVPLIGEGRQILSREEGWTVDVLGRLRSES</sequence>
<dbReference type="Pfam" id="PF23343">
    <property type="entry name" value="REP_ORF2-G2P"/>
    <property type="match status" value="1"/>
</dbReference>
<protein>
    <recommendedName>
        <fullName evidence="2">Replication-associated protein ORF2/G2P domain-containing protein</fullName>
    </recommendedName>
</protein>
<comment type="caution">
    <text evidence="3">The sequence shown here is derived from an EMBL/GenBank/DDBJ whole genome shotgun (WGS) entry which is preliminary data.</text>
</comment>
<evidence type="ECO:0000313" key="4">
    <source>
        <dbReference type="Proteomes" id="UP000321103"/>
    </source>
</evidence>
<evidence type="ECO:0000259" key="2">
    <source>
        <dbReference type="Pfam" id="PF23343"/>
    </source>
</evidence>
<name>A0A512IIS7_9MICC</name>
<organism evidence="3 4">
    <name type="scientific">Kocuria turfanensis</name>
    <dbReference type="NCBI Taxonomy" id="388357"/>
    <lineage>
        <taxon>Bacteria</taxon>
        <taxon>Bacillati</taxon>
        <taxon>Actinomycetota</taxon>
        <taxon>Actinomycetes</taxon>
        <taxon>Micrococcales</taxon>
        <taxon>Micrococcaceae</taxon>
        <taxon>Kocuria</taxon>
    </lineage>
</organism>
<gene>
    <name evidence="3" type="ORF">KTU01_37040</name>
</gene>
<feature type="domain" description="Replication-associated protein ORF2/G2P" evidence="2">
    <location>
        <begin position="117"/>
        <end position="187"/>
    </location>
</feature>
<feature type="region of interest" description="Disordered" evidence="1">
    <location>
        <begin position="53"/>
        <end position="82"/>
    </location>
</feature>
<reference evidence="3 4" key="1">
    <citation type="submission" date="2019-07" db="EMBL/GenBank/DDBJ databases">
        <title>Whole genome shotgun sequence of Kocuria turfanensis NBRC 107627.</title>
        <authorList>
            <person name="Hosoyama A."/>
            <person name="Uohara A."/>
            <person name="Ohji S."/>
            <person name="Ichikawa N."/>
        </authorList>
    </citation>
    <scope>NUCLEOTIDE SEQUENCE [LARGE SCALE GENOMIC DNA]</scope>
    <source>
        <strain evidence="3 4">NBRC 107627</strain>
    </source>
</reference>
<evidence type="ECO:0000313" key="3">
    <source>
        <dbReference type="EMBL" id="GEO97581.1"/>
    </source>
</evidence>
<dbReference type="EMBL" id="BJZS01000157">
    <property type="protein sequence ID" value="GEO97581.1"/>
    <property type="molecule type" value="Genomic_DNA"/>
</dbReference>
<keyword evidence="4" id="KW-1185">Reference proteome</keyword>
<dbReference type="InterPro" id="IPR056906">
    <property type="entry name" value="ORF2/G2P_dom"/>
</dbReference>